<sequence>MAKIRTALSMLGSAKDAKKFAARFDDPSRAMPAESLFPPDEVRPELTDARTLLLRVTNTPDGHGDIFTVVHAPAARNSVSVLVFNPNIIIEANATLRELVDDSGYPVAVAIVEEFLGTRIDHIIELTGHALSGIIDAVGPLATYSRAAFTADGFDFVEGTNRLDGAAARAFTAANPVDDAGQTRTRNQRAVLRALLNTLDVRKLTKDNSQLVQVLEHAVDGSQKDPGLTSGVLTQLANDLRDLTRKDIVAVTVPAASERQEDGSVRITFEADVLTALRESLTSDGPGEFVAKLAEMGY</sequence>
<dbReference type="AlphaFoldDB" id="A0A1X6WZY4"/>
<evidence type="ECO:0000313" key="3">
    <source>
        <dbReference type="EMBL" id="SLM91620.1"/>
    </source>
</evidence>
<protein>
    <submittedName>
        <fullName evidence="3">Cell envelope-associated transcriptional attenuator LytR-CpsA-Psr, subfamily A1 (As in PMID19099556)</fullName>
    </submittedName>
</protein>
<dbReference type="Proteomes" id="UP000196581">
    <property type="component" value="Unassembled WGS sequence"/>
</dbReference>
<dbReference type="Pfam" id="PF03816">
    <property type="entry name" value="LytR_cpsA_psr"/>
    <property type="match status" value="1"/>
</dbReference>
<dbReference type="Gene3D" id="3.40.630.190">
    <property type="entry name" value="LCP protein"/>
    <property type="match status" value="1"/>
</dbReference>
<dbReference type="PANTHER" id="PTHR33392">
    <property type="entry name" value="POLYISOPRENYL-TEICHOIC ACID--PEPTIDOGLYCAN TEICHOIC ACID TRANSFERASE TAGU"/>
    <property type="match status" value="1"/>
</dbReference>
<evidence type="ECO:0000256" key="1">
    <source>
        <dbReference type="ARBA" id="ARBA00006068"/>
    </source>
</evidence>
<dbReference type="InterPro" id="IPR050922">
    <property type="entry name" value="LytR/CpsA/Psr_CW_biosynth"/>
</dbReference>
<dbReference type="RefSeq" id="WP_087004362.1">
    <property type="nucleotide sequence ID" value="NZ_FWFF01000002.1"/>
</dbReference>
<evidence type="ECO:0000313" key="4">
    <source>
        <dbReference type="Proteomes" id="UP000196581"/>
    </source>
</evidence>
<dbReference type="InterPro" id="IPR004474">
    <property type="entry name" value="LytR_CpsA_psr"/>
</dbReference>
<dbReference type="EMBL" id="FWFF01000002">
    <property type="protein sequence ID" value="SLM91620.1"/>
    <property type="molecule type" value="Genomic_DNA"/>
</dbReference>
<comment type="similarity">
    <text evidence="1">Belongs to the LytR/CpsA/Psr (LCP) family.</text>
</comment>
<gene>
    <name evidence="3" type="ORF">FM105_02720</name>
</gene>
<dbReference type="PANTHER" id="PTHR33392:SF6">
    <property type="entry name" value="POLYISOPRENYL-TEICHOIC ACID--PEPTIDOGLYCAN TEICHOIC ACID TRANSFERASE TAGU"/>
    <property type="match status" value="1"/>
</dbReference>
<reference evidence="4" key="1">
    <citation type="submission" date="2017-02" db="EMBL/GenBank/DDBJ databases">
        <authorList>
            <person name="Dridi B."/>
        </authorList>
    </citation>
    <scope>NUCLEOTIDE SEQUENCE [LARGE SCALE GENOMIC DNA]</scope>
    <source>
        <strain evidence="4">B Co 03.10</strain>
    </source>
</reference>
<keyword evidence="4" id="KW-1185">Reference proteome</keyword>
<evidence type="ECO:0000259" key="2">
    <source>
        <dbReference type="Pfam" id="PF03816"/>
    </source>
</evidence>
<proteinExistence type="inferred from homology"/>
<feature type="domain" description="Cell envelope-related transcriptional attenuator" evidence="2">
    <location>
        <begin position="96"/>
        <end position="199"/>
    </location>
</feature>
<accession>A0A1X6WZY4</accession>
<organism evidence="3 4">
    <name type="scientific">Brevibacterium yomogidense</name>
    <dbReference type="NCBI Taxonomy" id="946573"/>
    <lineage>
        <taxon>Bacteria</taxon>
        <taxon>Bacillati</taxon>
        <taxon>Actinomycetota</taxon>
        <taxon>Actinomycetes</taxon>
        <taxon>Micrococcales</taxon>
        <taxon>Brevibacteriaceae</taxon>
        <taxon>Brevibacterium</taxon>
    </lineage>
</organism>
<name>A0A1X6WZY4_9MICO</name>